<evidence type="ECO:0000313" key="1">
    <source>
        <dbReference type="EMBL" id="TQF04534.1"/>
    </source>
</evidence>
<dbReference type="OrthoDB" id="8576080at2"/>
<dbReference type="AlphaFoldDB" id="A0A540W840"/>
<name>A0A540W840_9ACTN</name>
<dbReference type="EMBL" id="VIGB01000003">
    <property type="protein sequence ID" value="TQF04534.1"/>
    <property type="molecule type" value="Genomic_DNA"/>
</dbReference>
<evidence type="ECO:0000313" key="2">
    <source>
        <dbReference type="Proteomes" id="UP000319103"/>
    </source>
</evidence>
<sequence>MVRYLEPGAAYFRPDPARWAGRRLAPAPAAAIGVRPTGLAVVLRPMAVDCDGPANPAAKVAVLRELGVPEVEFYSYGLMRLSSLDRIGAALRS</sequence>
<keyword evidence="2" id="KW-1185">Reference proteome</keyword>
<proteinExistence type="predicted"/>
<comment type="caution">
    <text evidence="1">The sequence shown here is derived from an EMBL/GenBank/DDBJ whole genome shotgun (WGS) entry which is preliminary data.</text>
</comment>
<organism evidence="1 2">
    <name type="scientific">Kitasatospora acidiphila</name>
    <dbReference type="NCBI Taxonomy" id="2567942"/>
    <lineage>
        <taxon>Bacteria</taxon>
        <taxon>Bacillati</taxon>
        <taxon>Actinomycetota</taxon>
        <taxon>Actinomycetes</taxon>
        <taxon>Kitasatosporales</taxon>
        <taxon>Streptomycetaceae</taxon>
        <taxon>Kitasatospora</taxon>
    </lineage>
</organism>
<reference evidence="1 2" key="1">
    <citation type="submission" date="2019-06" db="EMBL/GenBank/DDBJ databases">
        <title>Description of Kitasatospora acidophila sp. nov. isolated from pine grove soil, and reclassification of Streptomyces novaecaesareae to Kitasatospora novaeceasareae comb. nov.</title>
        <authorList>
            <person name="Kim M.J."/>
        </authorList>
    </citation>
    <scope>NUCLEOTIDE SEQUENCE [LARGE SCALE GENOMIC DNA]</scope>
    <source>
        <strain evidence="1 2">MMS16-CNU292</strain>
    </source>
</reference>
<dbReference type="RefSeq" id="WP_141635101.1">
    <property type="nucleotide sequence ID" value="NZ_VIGB01000003.1"/>
</dbReference>
<accession>A0A540W840</accession>
<dbReference type="Proteomes" id="UP000319103">
    <property type="component" value="Unassembled WGS sequence"/>
</dbReference>
<gene>
    <name evidence="1" type="ORF">E6W39_22785</name>
</gene>
<protein>
    <submittedName>
        <fullName evidence="1">Uncharacterized protein</fullName>
    </submittedName>
</protein>